<keyword evidence="12" id="KW-1185">Reference proteome</keyword>
<gene>
    <name evidence="11" type="ORF">HOLleu_27721</name>
</gene>
<feature type="compositionally biased region" description="Basic and acidic residues" evidence="9">
    <location>
        <begin position="1239"/>
        <end position="1251"/>
    </location>
</feature>
<feature type="compositionally biased region" description="Polar residues" evidence="9">
    <location>
        <begin position="23"/>
        <end position="41"/>
    </location>
</feature>
<organism evidence="11 12">
    <name type="scientific">Holothuria leucospilota</name>
    <name type="common">Black long sea cucumber</name>
    <name type="synonym">Mertensiothuria leucospilota</name>
    <dbReference type="NCBI Taxonomy" id="206669"/>
    <lineage>
        <taxon>Eukaryota</taxon>
        <taxon>Metazoa</taxon>
        <taxon>Echinodermata</taxon>
        <taxon>Eleutherozoa</taxon>
        <taxon>Echinozoa</taxon>
        <taxon>Holothuroidea</taxon>
        <taxon>Aspidochirotacea</taxon>
        <taxon>Aspidochirotida</taxon>
        <taxon>Holothuriidae</taxon>
        <taxon>Holothuria</taxon>
    </lineage>
</organism>
<keyword evidence="4" id="KW-0548">Nucleotidyltransferase</keyword>
<dbReference type="InterPro" id="IPR043502">
    <property type="entry name" value="DNA/RNA_pol_sf"/>
</dbReference>
<feature type="region of interest" description="Disordered" evidence="9">
    <location>
        <begin position="1"/>
        <end position="61"/>
    </location>
</feature>
<evidence type="ECO:0000256" key="9">
    <source>
        <dbReference type="SAM" id="MobiDB-lite"/>
    </source>
</evidence>
<keyword evidence="6" id="KW-0239">DNA-directed DNA polymerase</keyword>
<evidence type="ECO:0000256" key="3">
    <source>
        <dbReference type="ARBA" id="ARBA00022679"/>
    </source>
</evidence>
<evidence type="ECO:0000256" key="6">
    <source>
        <dbReference type="ARBA" id="ARBA00022932"/>
    </source>
</evidence>
<accession>A0A9Q1H118</accession>
<feature type="domain" description="DNA-directed DNA polymerase family B mitochondria/virus" evidence="10">
    <location>
        <begin position="586"/>
        <end position="1061"/>
    </location>
</feature>
<dbReference type="OrthoDB" id="5988713at2759"/>
<protein>
    <recommendedName>
        <fullName evidence="2">DNA-directed DNA polymerase</fullName>
        <ecNumber evidence="2">2.7.7.7</ecNumber>
    </recommendedName>
</protein>
<keyword evidence="3" id="KW-0808">Transferase</keyword>
<dbReference type="GO" id="GO:0003887">
    <property type="term" value="F:DNA-directed DNA polymerase activity"/>
    <property type="evidence" value="ECO:0007669"/>
    <property type="project" value="UniProtKB-KW"/>
</dbReference>
<evidence type="ECO:0000313" key="12">
    <source>
        <dbReference type="Proteomes" id="UP001152320"/>
    </source>
</evidence>
<evidence type="ECO:0000259" key="10">
    <source>
        <dbReference type="Pfam" id="PF03175"/>
    </source>
</evidence>
<dbReference type="SUPFAM" id="SSF56672">
    <property type="entry name" value="DNA/RNA polymerases"/>
    <property type="match status" value="1"/>
</dbReference>
<reference evidence="11" key="1">
    <citation type="submission" date="2021-10" db="EMBL/GenBank/DDBJ databases">
        <title>Tropical sea cucumber genome reveals ecological adaptation and Cuvierian tubules defense mechanism.</title>
        <authorList>
            <person name="Chen T."/>
        </authorList>
    </citation>
    <scope>NUCLEOTIDE SEQUENCE</scope>
    <source>
        <strain evidence="11">Nanhai2018</strain>
        <tissue evidence="11">Muscle</tissue>
    </source>
</reference>
<keyword evidence="7" id="KW-0238">DNA-binding</keyword>
<evidence type="ECO:0000256" key="4">
    <source>
        <dbReference type="ARBA" id="ARBA00022695"/>
    </source>
</evidence>
<comment type="caution">
    <text evidence="11">The sequence shown here is derived from an EMBL/GenBank/DDBJ whole genome shotgun (WGS) entry which is preliminary data.</text>
</comment>
<proteinExistence type="inferred from homology"/>
<feature type="compositionally biased region" description="Basic and acidic residues" evidence="9">
    <location>
        <begin position="1"/>
        <end position="22"/>
    </location>
</feature>
<evidence type="ECO:0000256" key="2">
    <source>
        <dbReference type="ARBA" id="ARBA00012417"/>
    </source>
</evidence>
<comment type="catalytic activity">
    <reaction evidence="8">
        <text>DNA(n) + a 2'-deoxyribonucleoside 5'-triphosphate = DNA(n+1) + diphosphate</text>
        <dbReference type="Rhea" id="RHEA:22508"/>
        <dbReference type="Rhea" id="RHEA-COMP:17339"/>
        <dbReference type="Rhea" id="RHEA-COMP:17340"/>
        <dbReference type="ChEBI" id="CHEBI:33019"/>
        <dbReference type="ChEBI" id="CHEBI:61560"/>
        <dbReference type="ChEBI" id="CHEBI:173112"/>
        <dbReference type="EC" id="2.7.7.7"/>
    </reaction>
</comment>
<dbReference type="EMBL" id="JAIZAY010000013">
    <property type="protein sequence ID" value="KAJ8031107.1"/>
    <property type="molecule type" value="Genomic_DNA"/>
</dbReference>
<dbReference type="Proteomes" id="UP001152320">
    <property type="component" value="Chromosome 13"/>
</dbReference>
<evidence type="ECO:0000256" key="1">
    <source>
        <dbReference type="ARBA" id="ARBA00005755"/>
    </source>
</evidence>
<feature type="compositionally biased region" description="Basic and acidic residues" evidence="9">
    <location>
        <begin position="1261"/>
        <end position="1270"/>
    </location>
</feature>
<feature type="region of interest" description="Disordered" evidence="9">
    <location>
        <begin position="1237"/>
        <end position="1270"/>
    </location>
</feature>
<dbReference type="AlphaFoldDB" id="A0A9Q1H118"/>
<comment type="similarity">
    <text evidence="1">Belongs to the DNA polymerase type-B family.</text>
</comment>
<dbReference type="GO" id="GO:0006260">
    <property type="term" value="P:DNA replication"/>
    <property type="evidence" value="ECO:0007669"/>
    <property type="project" value="UniProtKB-KW"/>
</dbReference>
<dbReference type="GO" id="GO:0000166">
    <property type="term" value="F:nucleotide binding"/>
    <property type="evidence" value="ECO:0007669"/>
    <property type="project" value="InterPro"/>
</dbReference>
<evidence type="ECO:0000256" key="7">
    <source>
        <dbReference type="ARBA" id="ARBA00023125"/>
    </source>
</evidence>
<name>A0A9Q1H118_HOLLE</name>
<evidence type="ECO:0000256" key="5">
    <source>
        <dbReference type="ARBA" id="ARBA00022705"/>
    </source>
</evidence>
<dbReference type="PANTHER" id="PTHR33206:SF1">
    <property type="entry name" value="DNA-DIRECTED DNA POLYMERASE"/>
    <property type="match status" value="1"/>
</dbReference>
<sequence length="1270" mass="147655">MVNPKDEPPLKRQKTTEPEHQLHQGNTELANEPNISPQSRTIDSKDALANQGPPTPEAEKSTDLDIVLSNGFGLAEHCDTRDMNKLYKQHWRDIRTRFQTKGKLRNTYNFRLHTFTIEEVMDAAKQIFERQNTVFKINVGFGFFLRNVETCQLQYYYASNNTHLLPEPVLVTGLPSFTTFLNSLSSKDPTDHVRLARPNSRWVVEMVTNATFYVFKLRDHPIGGATRLPEFITNNKAIVSLERDRHNNHRYDDNLCLFRCLALHKGAKVKAVEKKARKLYEQMYTVKPKCFKGVPLSKLHDVETLFKVNIVVYQLMEMTGEQDTDKEDGESDLSTLGVKTSQNSKFSSELTVRLIRRSLERYDDTMYLNLYGDHFSYIRDISLYTKSYQCQKCRKLGSDRWQMHRHEAKCKGVGVGHTFPGGVYSHPKTVFELLEEEGIHIPPDLRYYRHRAVYDFECCFETVKEGATTTSKLTLEALHIPLSVSVCSNVSGYKEPMCFISKGNANELLQNMLCYLTEISEKSATLLRETYGPYIQEIESRIAAEKEAFEELREKREKNAKPRQHYLQVLYDKLLAYLNELPVLGFNSGKYDVNSVKQHLFPWLVENDPLKFIVKRCNNYMSVKSKHLLFLDIVNFIAPGFSYDAFLKAYDCSLSKGFFPYEWINFNNLANTSLPPYEAFYSDLKKSNITPDEYAYCQKVWRQENMQTMKDFLTWYNNRDVVPFLEALDKMAQFYRDKRIDVFKDGISVPGLTMKYLFQKAEGEPFALFHRSDQDLYYTFRANLVGGPSIIFHRYQEKGKTKIRNTDNVCQKIVGFDANALYLWAIMQNMPTGPYLRRREETGFKLEKSRPSLRLPLEKVRKLSLQRIVQAIRDDQIFGAIECDIHVPDELKPTFAEMCPIFKNTDISIDDIGEHMKNFALERKIMKKPRKSLIGSMFGKKIWLATPLVKWYLDKGLKITQIYQVIEFTPKTCFKTFGDAVSDARREGDRDPSKAIIADTMKLIGNSSYGKTITNKEGHRDVSIVPEDKASRLINETNFRELNEISTGCYEVESAKRSIAMDLPIQIGFFVYQYAKLRMLEFYYDFLDKYFDRQYWEYVEMDTDSAYIAIAADQLDDLVKPELREAYQKEKHHWFPRTDTEEHKRYDKRTPGLFKVEWEGDGIVALNSKMYYCYGGVKDKFSCKGINKTRNEVGKDMYLGILNTKTQDVFDDLYRTSIHMYGQSVISSVVVETSISETETSRCRDRNRDQEQNSIPRPRSTRSETETECT</sequence>
<evidence type="ECO:0000256" key="8">
    <source>
        <dbReference type="ARBA" id="ARBA00049244"/>
    </source>
</evidence>
<dbReference type="InterPro" id="IPR004868">
    <property type="entry name" value="DNA-dir_DNA_pol_B_mt/vir"/>
</dbReference>
<dbReference type="PANTHER" id="PTHR33206">
    <property type="entry name" value="PROTEIN CBG10425"/>
    <property type="match status" value="1"/>
</dbReference>
<evidence type="ECO:0000313" key="11">
    <source>
        <dbReference type="EMBL" id="KAJ8031107.1"/>
    </source>
</evidence>
<keyword evidence="5" id="KW-0235">DNA replication</keyword>
<dbReference type="GO" id="GO:0003677">
    <property type="term" value="F:DNA binding"/>
    <property type="evidence" value="ECO:0007669"/>
    <property type="project" value="UniProtKB-KW"/>
</dbReference>
<dbReference type="Pfam" id="PF03175">
    <property type="entry name" value="DNA_pol_B_2"/>
    <property type="match status" value="1"/>
</dbReference>
<dbReference type="EC" id="2.7.7.7" evidence="2"/>